<proteinExistence type="inferred from homology"/>
<reference evidence="14 15" key="5">
    <citation type="journal article" date="1998" name="Virology">
        <title>The Maastricht strain and England strain of rat cytomegalovirus represent different betaherpesvirus species rather than strains.</title>
        <authorList>
            <person name="Beisser P.S."/>
            <person name="Kaptein S.J."/>
            <person name="Beuken E."/>
            <person name="Bruggeman C.A."/>
            <person name="Vink C."/>
        </authorList>
    </citation>
    <scope>NUCLEOTIDE SEQUENCE [LARGE SCALE GENOMIC DNA]</scope>
    <source>
        <strain evidence="14 15">Maastricht</strain>
    </source>
</reference>
<sequence>MQISHVDRVNLKTWTLSILCCAASFVNVVVFSIAAHFPGAGFPCYYPRMIDFDNLNLSNYNAIHHLTPHLYLDATQLVMYVILTESVFFCIVVYYLVCWVRIFFRKDGGGDGKRVNQSTQDISCLGDTASCFAFVLTVDTFQVFVLSLAFRLPSMVAFAKCLYFISLTGFTVTCVTNYESRERNAFALSKLHPKLQGTVQYRTAVINMTQFLLGLATMVLALSLALGFGNSFFVKTGHMVFAAMAVFGIVACVYFSIIEAVLVHYVKVQFGFHAGSVFSVCAAMYPIITYERLNASEFARDINIGLTVLLLLCIGFTIIRIVRFLIRRNRRYRALPAETDEIRSLNSGDAE</sequence>
<keyword evidence="10 13" id="KW-0472">Membrane</keyword>
<evidence type="ECO:0000256" key="10">
    <source>
        <dbReference type="ARBA" id="ARBA00023136"/>
    </source>
</evidence>
<keyword evidence="8 13" id="KW-1133">Transmembrane helix</keyword>
<dbReference type="KEGG" id="vg:940294"/>
<evidence type="ECO:0000256" key="7">
    <source>
        <dbReference type="ARBA" id="ARBA00022879"/>
    </source>
</evidence>
<feature type="transmembrane region" description="Helical" evidence="13">
    <location>
        <begin position="302"/>
        <end position="326"/>
    </location>
</feature>
<gene>
    <name evidence="14" type="primary">R100</name>
</gene>
<keyword evidence="15" id="KW-1185">Reference proteome</keyword>
<feature type="transmembrane region" description="Helical" evidence="13">
    <location>
        <begin position="270"/>
        <end position="290"/>
    </location>
</feature>
<organism evidence="14 15">
    <name type="scientific">Rat cytomegalovirus (strain Maastricht)</name>
    <dbReference type="NCBI Taxonomy" id="79700"/>
    <lineage>
        <taxon>Viruses</taxon>
        <taxon>Duplodnaviria</taxon>
        <taxon>Heunggongvirae</taxon>
        <taxon>Peploviricota</taxon>
        <taxon>Herviviricetes</taxon>
        <taxon>Herpesvirales</taxon>
        <taxon>Orthoherpesviridae</taxon>
        <taxon>Betaherpesvirinae</taxon>
        <taxon>Muromegalovirus</taxon>
        <taxon>Muromegalovirus muridbeta2</taxon>
        <taxon>Murid betaherpesvirus 2</taxon>
    </lineage>
</organism>
<protein>
    <submittedName>
        <fullName evidence="14">PR100</fullName>
    </submittedName>
</protein>
<dbReference type="Proteomes" id="UP000008288">
    <property type="component" value="Segment"/>
</dbReference>
<reference evidence="14 15" key="4">
    <citation type="journal article" date="1998" name="J. Virol.">
        <title>The R33 G protein-coupled receptor gene of rat cytomegalovirus plays an essential role in the pathogenesis of viral infection.</title>
        <authorList>
            <person name="Beisser P.S."/>
            <person name="Vink C."/>
            <person name="Van Dam J.G."/>
            <person name="Grauls G."/>
            <person name="Vanherle S.J."/>
            <person name="Bruggeman C.A."/>
        </authorList>
    </citation>
    <scope>NUCLEOTIDE SEQUENCE [LARGE SCALE GENOMIC DNA]</scope>
    <source>
        <strain evidence="14 15">Maastricht</strain>
    </source>
</reference>
<reference evidence="14 15" key="3">
    <citation type="journal article" date="1997" name="J. Gen. Virol.">
        <title>Cloning and functional characterization of the origin of lytic-phase DNA replication of rat cytomegalovirus.</title>
        <authorList>
            <person name="Vink C."/>
            <person name="Beuken E."/>
            <person name="Bruggeman C.A."/>
        </authorList>
    </citation>
    <scope>NUCLEOTIDE SEQUENCE [LARGE SCALE GENOMIC DNA]</scope>
    <source>
        <strain evidence="14 15">Maastricht</strain>
    </source>
</reference>
<evidence type="ECO:0000256" key="1">
    <source>
        <dbReference type="ARBA" id="ARBA00003017"/>
    </source>
</evidence>
<evidence type="ECO:0000256" key="11">
    <source>
        <dbReference type="ARBA" id="ARBA00023157"/>
    </source>
</evidence>
<keyword evidence="9" id="KW-1039">Host endosome</keyword>
<reference evidence="14 15" key="8">
    <citation type="journal article" date="2000" name="J. Virol.">
        <title>The r144 major histocompatibility complex class I-like gene of rat cytomegalovirus is dispensable for both acute and long-term infection in the immunocompromised host.</title>
        <authorList>
            <person name="Beisser P.S."/>
            <person name="Kloover J.S."/>
            <person name="Grauls G.E."/>
            <person name="Blok M.J."/>
            <person name="Bruggeman C.A."/>
            <person name="Vink C."/>
        </authorList>
    </citation>
    <scope>NUCLEOTIDE SEQUENCE [LARGE SCALE GENOMIC DNA]</scope>
    <source>
        <strain evidence="14 15">Maastricht</strain>
    </source>
</reference>
<feature type="transmembrane region" description="Helical" evidence="13">
    <location>
        <begin position="239"/>
        <end position="263"/>
    </location>
</feature>
<keyword evidence="2" id="KW-1048">Host nucleus</keyword>
<keyword evidence="6" id="KW-1043">Host membrane</keyword>
<evidence type="ECO:0000256" key="3">
    <source>
        <dbReference type="ARBA" id="ARBA00022692"/>
    </source>
</evidence>
<evidence type="ECO:0000256" key="6">
    <source>
        <dbReference type="ARBA" id="ARBA00022870"/>
    </source>
</evidence>
<name>Q9DWA0_RCMVM</name>
<keyword evidence="11" id="KW-1015">Disulfide bond</keyword>
<keyword evidence="4" id="KW-1040">Host Golgi apparatus</keyword>
<dbReference type="PRINTS" id="PR00333">
    <property type="entry name" value="HSVINTEGRLMP"/>
</dbReference>
<feature type="transmembrane region" description="Helical" evidence="13">
    <location>
        <begin position="125"/>
        <end position="150"/>
    </location>
</feature>
<dbReference type="OrthoDB" id="7915at10239"/>
<dbReference type="Pfam" id="PF01528">
    <property type="entry name" value="Herpes_glycop"/>
    <property type="match status" value="1"/>
</dbReference>
<dbReference type="HAMAP" id="MF_04035">
    <property type="entry name" value="HSV_GM"/>
    <property type="match status" value="1"/>
</dbReference>
<feature type="transmembrane region" description="Helical" evidence="13">
    <location>
        <begin position="156"/>
        <end position="178"/>
    </location>
</feature>
<keyword evidence="7" id="KW-0261">Viral envelope protein</keyword>
<reference evidence="14 15" key="1">
    <citation type="journal article" date="1996" name="J. Gen. Virol.">
        <title>Cloning and sequence analysis of the genes encoding DNA polymerase, glycoprotein B, ICP18.5 and major DNA-binding protein of rat cytomegalovirus.</title>
        <authorList>
            <person name="Beuken E."/>
            <person name="Slobbe R."/>
            <person name="Bruggeman C.A."/>
            <person name="Vink C."/>
        </authorList>
    </citation>
    <scope>NUCLEOTIDE SEQUENCE [LARGE SCALE GENOMIC DNA]</scope>
    <source>
        <strain evidence="14 15">Maastricht</strain>
    </source>
</reference>
<dbReference type="GeneID" id="940294"/>
<evidence type="ECO:0000256" key="13">
    <source>
        <dbReference type="SAM" id="Phobius"/>
    </source>
</evidence>
<evidence type="ECO:0000313" key="15">
    <source>
        <dbReference type="Proteomes" id="UP000008288"/>
    </source>
</evidence>
<feature type="transmembrane region" description="Helical" evidence="13">
    <location>
        <begin position="211"/>
        <end position="233"/>
    </location>
</feature>
<evidence type="ECO:0000256" key="9">
    <source>
        <dbReference type="ARBA" id="ARBA00023046"/>
    </source>
</evidence>
<evidence type="ECO:0000256" key="4">
    <source>
        <dbReference type="ARBA" id="ARBA00022812"/>
    </source>
</evidence>
<keyword evidence="5" id="KW-0946">Virion</keyword>
<feature type="transmembrane region" description="Helical" evidence="13">
    <location>
        <begin position="14"/>
        <end position="37"/>
    </location>
</feature>
<comment type="function">
    <text evidence="1">Envelope glycoprotein important for virion assembly and egress. Plays a role in the correct incorporation of gH-gL into virion membrane. Directs the glycoprotein N (gN) to the host trans-Golgi network.</text>
</comment>
<reference evidence="14 15" key="9">
    <citation type="journal article" date="2000" name="J. Virol.">
        <title>Complete DNA sequence of the rat cytomegalovirus genome.</title>
        <authorList>
            <person name="Vink C."/>
            <person name="Beuken E."/>
            <person name="Bruggeman C.A."/>
        </authorList>
    </citation>
    <scope>NUCLEOTIDE SEQUENCE [LARGE SCALE GENOMIC DNA]</scope>
    <source>
        <strain evidence="14 15">Maastricht</strain>
    </source>
</reference>
<dbReference type="InterPro" id="IPR000785">
    <property type="entry name" value="Herpes_glycop_M"/>
</dbReference>
<accession>Q9DWA0</accession>
<reference evidence="14 15" key="10">
    <citation type="journal article" date="2000" name="Virus Res.">
        <title>Rat cytomegalovirus R89 is a highly conserved gene which expresses a spliced transcript.</title>
        <authorList>
            <person name="Gruijthuijsen Y.K."/>
            <person name="Beuken E."/>
            <person name="Bruggeman C.A."/>
            <person name="Vink C."/>
        </authorList>
    </citation>
    <scope>NUCLEOTIDE SEQUENCE [LARGE SCALE GENOMIC DNA]</scope>
    <source>
        <strain evidence="14 15">Maastricht</strain>
    </source>
</reference>
<keyword evidence="12" id="KW-0325">Glycoprotein</keyword>
<evidence type="ECO:0000256" key="5">
    <source>
        <dbReference type="ARBA" id="ARBA00022844"/>
    </source>
</evidence>
<evidence type="ECO:0000256" key="2">
    <source>
        <dbReference type="ARBA" id="ARBA00022562"/>
    </source>
</evidence>
<reference evidence="14 15" key="2">
    <citation type="journal article" date="1996" name="J. Virol.">
        <title>Structure of the rat cytomegalovirus genome termini.</title>
        <authorList>
            <person name="Vink C."/>
            <person name="Beuken E."/>
            <person name="Bruggeman C.A."/>
        </authorList>
    </citation>
    <scope>NUCLEOTIDE SEQUENCE [LARGE SCALE GENOMIC DNA]</scope>
    <source>
        <strain evidence="14 15">Maastricht</strain>
    </source>
</reference>
<feature type="transmembrane region" description="Helical" evidence="13">
    <location>
        <begin position="77"/>
        <end position="104"/>
    </location>
</feature>
<reference evidence="14 15" key="7">
    <citation type="journal article" date="1999" name="J. Virol.">
        <title>Deletion of the R78 G protein-coupled receptor gene from rat cytomegalovirus results in an attenuated, syncytium-inducing mutant strain.</title>
        <authorList>
            <person name="Beisser P.S."/>
            <person name="Grauls G."/>
            <person name="Bruggeman C.A."/>
            <person name="Vink C."/>
        </authorList>
    </citation>
    <scope>NUCLEOTIDE SEQUENCE [LARGE SCALE GENOMIC DNA]</scope>
    <source>
        <strain evidence="14 15">Maastricht</strain>
    </source>
</reference>
<keyword evidence="3 13" id="KW-0812">Transmembrane</keyword>
<reference evidence="14 15" key="6">
    <citation type="journal article" date="1999" name="J. Gen. Virol.">
        <title>The rat cytomegalovirus R32 gene encodes a virion-associated protein that elicits a strong humoral immune response in infected rats.</title>
        <authorList>
            <person name="Beuken E."/>
            <person name="Grauls G."/>
            <person name="Bruggeman C.A."/>
            <person name="Vink C."/>
        </authorList>
    </citation>
    <scope>NUCLEOTIDE SEQUENCE [LARGE SCALE GENOMIC DNA]</scope>
    <source>
        <strain evidence="14 15">Maastricht</strain>
    </source>
</reference>
<dbReference type="GO" id="GO:0019031">
    <property type="term" value="C:viral envelope"/>
    <property type="evidence" value="ECO:0007669"/>
    <property type="project" value="UniProtKB-KW"/>
</dbReference>
<dbReference type="EMBL" id="AF232689">
    <property type="protein sequence ID" value="AAF99190.1"/>
    <property type="molecule type" value="Genomic_DNA"/>
</dbReference>
<evidence type="ECO:0000256" key="8">
    <source>
        <dbReference type="ARBA" id="ARBA00022989"/>
    </source>
</evidence>
<organismHost>
    <name type="scientific">Rattus</name>
    <name type="common">rats</name>
    <dbReference type="NCBI Taxonomy" id="10114"/>
</organismHost>
<evidence type="ECO:0000313" key="14">
    <source>
        <dbReference type="EMBL" id="AAF99190.1"/>
    </source>
</evidence>
<dbReference type="RefSeq" id="NP_064201.1">
    <property type="nucleotide sequence ID" value="NC_002512.2"/>
</dbReference>
<evidence type="ECO:0000256" key="12">
    <source>
        <dbReference type="ARBA" id="ARBA00023180"/>
    </source>
</evidence>